<sequence length="270" mass="29008">MDVQSRLLGAAGPAPHWGNLGAWISKDNQLSSSQPYNEAANRLALLHAAAVGINERDSLLELGAGAGASLRLWASHGVRNIITIDQALTTLPAEFKGLGVNHRGIQADFDAPWSELPLVDVIIAVDALYHARSFGSSLGNIAAQLTPQGRWALSTLHINTELTRSQKAQLKTQLMACGIAWSGVWHQSFSSVEPPSIFENAGLAIQRIDDLTESVLAGFALAIAHRKQSLSLSDQLHPAWWKLSLTARLCRSLVASGKVRYVLISGEKSA</sequence>
<dbReference type="Gene3D" id="3.40.50.150">
    <property type="entry name" value="Vaccinia Virus protein VP39"/>
    <property type="match status" value="1"/>
</dbReference>
<keyword evidence="2" id="KW-1185">Reference proteome</keyword>
<dbReference type="RefSeq" id="WP_379070791.1">
    <property type="nucleotide sequence ID" value="NZ_JBHTIT010000001.1"/>
</dbReference>
<dbReference type="GO" id="GO:0008168">
    <property type="term" value="F:methyltransferase activity"/>
    <property type="evidence" value="ECO:0007669"/>
    <property type="project" value="UniProtKB-KW"/>
</dbReference>
<keyword evidence="1" id="KW-0489">Methyltransferase</keyword>
<evidence type="ECO:0000313" key="1">
    <source>
        <dbReference type="EMBL" id="MFD0950264.1"/>
    </source>
</evidence>
<organism evidence="1 2">
    <name type="scientific">Paraperlucidibaca wandonensis</name>
    <dbReference type="NCBI Taxonomy" id="1268273"/>
    <lineage>
        <taxon>Bacteria</taxon>
        <taxon>Pseudomonadati</taxon>
        <taxon>Pseudomonadota</taxon>
        <taxon>Gammaproteobacteria</taxon>
        <taxon>Moraxellales</taxon>
        <taxon>Moraxellaceae</taxon>
        <taxon>Paraperlucidibaca</taxon>
    </lineage>
</organism>
<proteinExistence type="predicted"/>
<dbReference type="Pfam" id="PF13489">
    <property type="entry name" value="Methyltransf_23"/>
    <property type="match status" value="1"/>
</dbReference>
<name>A0ABW3HG92_9GAMM</name>
<accession>A0ABW3HG92</accession>
<dbReference type="EMBL" id="JBHTIT010000001">
    <property type="protein sequence ID" value="MFD0950264.1"/>
    <property type="molecule type" value="Genomic_DNA"/>
</dbReference>
<dbReference type="SUPFAM" id="SSF53335">
    <property type="entry name" value="S-adenosyl-L-methionine-dependent methyltransferases"/>
    <property type="match status" value="1"/>
</dbReference>
<dbReference type="InterPro" id="IPR029063">
    <property type="entry name" value="SAM-dependent_MTases_sf"/>
</dbReference>
<dbReference type="Proteomes" id="UP001597044">
    <property type="component" value="Unassembled WGS sequence"/>
</dbReference>
<comment type="caution">
    <text evidence="1">The sequence shown here is derived from an EMBL/GenBank/DDBJ whole genome shotgun (WGS) entry which is preliminary data.</text>
</comment>
<dbReference type="EC" id="2.1.1.-" evidence="1"/>
<dbReference type="GO" id="GO:0032259">
    <property type="term" value="P:methylation"/>
    <property type="evidence" value="ECO:0007669"/>
    <property type="project" value="UniProtKB-KW"/>
</dbReference>
<protein>
    <submittedName>
        <fullName evidence="1">Class I SAM-dependent methyltransferase</fullName>
        <ecNumber evidence="1">2.1.1.-</ecNumber>
    </submittedName>
</protein>
<keyword evidence="1" id="KW-0808">Transferase</keyword>
<evidence type="ECO:0000313" key="2">
    <source>
        <dbReference type="Proteomes" id="UP001597044"/>
    </source>
</evidence>
<gene>
    <name evidence="1" type="ORF">ACFQ0F_07680</name>
</gene>
<reference evidence="2" key="1">
    <citation type="journal article" date="2019" name="Int. J. Syst. Evol. Microbiol.">
        <title>The Global Catalogue of Microorganisms (GCM) 10K type strain sequencing project: providing services to taxonomists for standard genome sequencing and annotation.</title>
        <authorList>
            <consortium name="The Broad Institute Genomics Platform"/>
            <consortium name="The Broad Institute Genome Sequencing Center for Infectious Disease"/>
            <person name="Wu L."/>
            <person name="Ma J."/>
        </authorList>
    </citation>
    <scope>NUCLEOTIDE SEQUENCE [LARGE SCALE GENOMIC DNA]</scope>
    <source>
        <strain evidence="2">CCUG 63419</strain>
    </source>
</reference>
<dbReference type="CDD" id="cd02440">
    <property type="entry name" value="AdoMet_MTases"/>
    <property type="match status" value="1"/>
</dbReference>